<keyword evidence="5 10" id="KW-0697">Rotamase</keyword>
<evidence type="ECO:0000256" key="8">
    <source>
        <dbReference type="ARBA" id="ARBA00054022"/>
    </source>
</evidence>
<evidence type="ECO:0000256" key="6">
    <source>
        <dbReference type="ARBA" id="ARBA00023200"/>
    </source>
</evidence>
<feature type="domain" description="PpiC" evidence="12">
    <location>
        <begin position="2"/>
        <end position="115"/>
    </location>
</feature>
<keyword evidence="14" id="KW-1185">Reference proteome</keyword>
<evidence type="ECO:0000256" key="3">
    <source>
        <dbReference type="ARBA" id="ARBA00004192"/>
    </source>
</evidence>
<evidence type="ECO:0000256" key="5">
    <source>
        <dbReference type="ARBA" id="ARBA00023110"/>
    </source>
</evidence>
<sequence length="115" mass="12139">MSETVQARHLLCKHTGSRNPISRRTNQTITMTPEEAMSEITSILSSLKGCSEADFASASAERSDCGSFANGGDLGAFPRGAMQKPFEDATFALAVGEMSGIVSTDSGLHIILRTA</sequence>
<comment type="caution">
    <text evidence="13">The sequence shown here is derived from an EMBL/GenBank/DDBJ whole genome shotgun (WGS) entry which is preliminary data.</text>
</comment>
<dbReference type="Gene3D" id="3.10.50.40">
    <property type="match status" value="1"/>
</dbReference>
<dbReference type="PROSITE" id="PS50198">
    <property type="entry name" value="PPIC_PPIASE_2"/>
    <property type="match status" value="1"/>
</dbReference>
<organism evidence="13 14">
    <name type="scientific">Triparma retinervis</name>
    <dbReference type="NCBI Taxonomy" id="2557542"/>
    <lineage>
        <taxon>Eukaryota</taxon>
        <taxon>Sar</taxon>
        <taxon>Stramenopiles</taxon>
        <taxon>Ochrophyta</taxon>
        <taxon>Bolidophyceae</taxon>
        <taxon>Parmales</taxon>
        <taxon>Triparmaceae</taxon>
        <taxon>Triparma</taxon>
    </lineage>
</organism>
<dbReference type="SUPFAM" id="SSF54534">
    <property type="entry name" value="FKBP-like"/>
    <property type="match status" value="1"/>
</dbReference>
<keyword evidence="4" id="KW-1048">Host nucleus</keyword>
<reference evidence="13" key="1">
    <citation type="submission" date="2022-07" db="EMBL/GenBank/DDBJ databases">
        <title>Genome analysis of Parmales, a sister group of diatoms, reveals the evolutionary specialization of diatoms from phago-mixotrophs to photoautotrophs.</title>
        <authorList>
            <person name="Ban H."/>
            <person name="Sato S."/>
            <person name="Yoshikawa S."/>
            <person name="Kazumasa Y."/>
            <person name="Nakamura Y."/>
            <person name="Ichinomiya M."/>
            <person name="Saitoh K."/>
            <person name="Sato N."/>
            <person name="Blanc-Mathieu R."/>
            <person name="Endo H."/>
            <person name="Kuwata A."/>
            <person name="Ogata H."/>
        </authorList>
    </citation>
    <scope>NUCLEOTIDE SEQUENCE</scope>
</reference>
<dbReference type="GO" id="GO:0042025">
    <property type="term" value="C:host cell nucleus"/>
    <property type="evidence" value="ECO:0007669"/>
    <property type="project" value="UniProtKB-SubCell"/>
</dbReference>
<evidence type="ECO:0000256" key="1">
    <source>
        <dbReference type="ARBA" id="ARBA00000971"/>
    </source>
</evidence>
<dbReference type="GO" id="GO:0005634">
    <property type="term" value="C:nucleus"/>
    <property type="evidence" value="ECO:0007669"/>
    <property type="project" value="TreeGrafter"/>
</dbReference>
<dbReference type="FunFam" id="3.10.50.40:FF:000010">
    <property type="entry name" value="Peptidyl-prolyl cis-trans isomerase Pin1"/>
    <property type="match status" value="1"/>
</dbReference>
<dbReference type="OrthoDB" id="2530521at2759"/>
<accession>A0A9W7FET7</accession>
<comment type="subcellular location">
    <subcellularLocation>
        <location evidence="3">Host cytoplasm</location>
    </subcellularLocation>
    <subcellularLocation>
        <location evidence="2">Host nucleus</location>
    </subcellularLocation>
</comment>
<name>A0A9W7FET7_9STRA</name>
<keyword evidence="6" id="KW-1035">Host cytoplasm</keyword>
<evidence type="ECO:0000256" key="9">
    <source>
        <dbReference type="ARBA" id="ARBA00066165"/>
    </source>
</evidence>
<evidence type="ECO:0000256" key="11">
    <source>
        <dbReference type="RuleBase" id="RU363014"/>
    </source>
</evidence>
<protein>
    <recommendedName>
        <fullName evidence="11">Peptidyl-prolyl cis-trans isomerase</fullName>
        <ecNumber evidence="11">5.2.1.8</ecNumber>
    </recommendedName>
</protein>
<evidence type="ECO:0000313" key="13">
    <source>
        <dbReference type="EMBL" id="GMI10929.1"/>
    </source>
</evidence>
<proteinExistence type="predicted"/>
<evidence type="ECO:0000256" key="7">
    <source>
        <dbReference type="ARBA" id="ARBA00023235"/>
    </source>
</evidence>
<dbReference type="InterPro" id="IPR046357">
    <property type="entry name" value="PPIase_dom_sf"/>
</dbReference>
<comment type="subunit">
    <text evidence="9">Interacts with host FBXW7; leading to FBXW7 autoubiquitination and subsequent degradation.</text>
</comment>
<keyword evidence="7 10" id="KW-0413">Isomerase</keyword>
<evidence type="ECO:0000256" key="4">
    <source>
        <dbReference type="ARBA" id="ARBA00022562"/>
    </source>
</evidence>
<evidence type="ECO:0000256" key="10">
    <source>
        <dbReference type="PROSITE-ProRule" id="PRU00278"/>
    </source>
</evidence>
<dbReference type="Pfam" id="PF13616">
    <property type="entry name" value="Rotamase_3"/>
    <property type="match status" value="1"/>
</dbReference>
<dbReference type="EC" id="5.2.1.8" evidence="11"/>
<gene>
    <name evidence="13" type="ORF">TrRE_jg6333</name>
</gene>
<dbReference type="EMBL" id="BRXZ01000397">
    <property type="protein sequence ID" value="GMI10929.1"/>
    <property type="molecule type" value="Genomic_DNA"/>
</dbReference>
<dbReference type="GO" id="GO:0005829">
    <property type="term" value="C:cytosol"/>
    <property type="evidence" value="ECO:0007669"/>
    <property type="project" value="TreeGrafter"/>
</dbReference>
<dbReference type="GO" id="GO:0003755">
    <property type="term" value="F:peptidyl-prolyl cis-trans isomerase activity"/>
    <property type="evidence" value="ECO:0007669"/>
    <property type="project" value="UniProtKB-UniRule"/>
</dbReference>
<evidence type="ECO:0000259" key="12">
    <source>
        <dbReference type="PROSITE" id="PS50198"/>
    </source>
</evidence>
<dbReference type="AlphaFoldDB" id="A0A9W7FET7"/>
<dbReference type="Proteomes" id="UP001165082">
    <property type="component" value="Unassembled WGS sequence"/>
</dbReference>
<comment type="function">
    <text evidence="8">Peptidyl-prolyl cis/trans isomerase (PPIase) that acts as a key virulence factor by promoting host leukocyte transformation. Binds to and isomerizes specific phosphorylated Ser/Thr-Pro (pSer/Thr-Pro) motifs in a subset of proteins, resulting in conformational changes in the proteins. Promotes host leukocyte transformation by binding to phosphorylated host FBXW7, disrupting dimerization and promoting FBXW7 autoubiquitination and subsequent degradation. Degradation of host FBXW7, leads to stabilization of JUN, which promotes cell transformation.</text>
</comment>
<evidence type="ECO:0000256" key="2">
    <source>
        <dbReference type="ARBA" id="ARBA00004147"/>
    </source>
</evidence>
<evidence type="ECO:0000313" key="14">
    <source>
        <dbReference type="Proteomes" id="UP001165082"/>
    </source>
</evidence>
<dbReference type="GO" id="GO:0030430">
    <property type="term" value="C:host cell cytoplasm"/>
    <property type="evidence" value="ECO:0007669"/>
    <property type="project" value="UniProtKB-SubCell"/>
</dbReference>
<dbReference type="PANTHER" id="PTHR10657:SF4">
    <property type="entry name" value="PEPTIDYL-PROLYL CIS-TRANS ISOMERASE-RELATED"/>
    <property type="match status" value="1"/>
</dbReference>
<dbReference type="InterPro" id="IPR051370">
    <property type="entry name" value="PPIase_Pin1"/>
</dbReference>
<comment type="catalytic activity">
    <reaction evidence="1 11">
        <text>[protein]-peptidylproline (omega=180) = [protein]-peptidylproline (omega=0)</text>
        <dbReference type="Rhea" id="RHEA:16237"/>
        <dbReference type="Rhea" id="RHEA-COMP:10747"/>
        <dbReference type="Rhea" id="RHEA-COMP:10748"/>
        <dbReference type="ChEBI" id="CHEBI:83833"/>
        <dbReference type="ChEBI" id="CHEBI:83834"/>
        <dbReference type="EC" id="5.2.1.8"/>
    </reaction>
</comment>
<dbReference type="InterPro" id="IPR000297">
    <property type="entry name" value="PPIase_PpiC"/>
</dbReference>
<dbReference type="PANTHER" id="PTHR10657">
    <property type="entry name" value="PEPTIDYL-PROLYL CIS-TRANS ISOMERASE"/>
    <property type="match status" value="1"/>
</dbReference>